<evidence type="ECO:0000259" key="3">
    <source>
        <dbReference type="Pfam" id="PF16344"/>
    </source>
</evidence>
<evidence type="ECO:0000313" key="5">
    <source>
        <dbReference type="Proteomes" id="UP000323930"/>
    </source>
</evidence>
<dbReference type="Gene3D" id="3.55.50.30">
    <property type="match status" value="1"/>
</dbReference>
<dbReference type="PIRSF" id="PIRSF018266">
    <property type="entry name" value="FecR"/>
    <property type="match status" value="1"/>
</dbReference>
<dbReference type="Pfam" id="PF04773">
    <property type="entry name" value="FecR"/>
    <property type="match status" value="1"/>
</dbReference>
<dbReference type="RefSeq" id="WP_148542456.1">
    <property type="nucleotide sequence ID" value="NZ_VSDQ01000679.1"/>
</dbReference>
<evidence type="ECO:0000256" key="1">
    <source>
        <dbReference type="SAM" id="Phobius"/>
    </source>
</evidence>
<keyword evidence="1" id="KW-0472">Membrane</keyword>
<dbReference type="InterPro" id="IPR032508">
    <property type="entry name" value="FecR_C"/>
</dbReference>
<sequence length="369" mass="42223">MKEEEFRKLLEKAIKGNLTEEESQILQRFEERLEKTDTPFFENETSKTQLKGSIWHNILAEIKRKSKLKRWRRFSASAALVVGLLSGGYFYLQKTRSVSNATLENVITLELEDGTIKVLEETQKTNLTNTSGEVVGQQNKNQLVYKETTQRPQKLVYNTLTIPYGKTFQIVLSDGTRAHLNAGSSLKYPVQFLQNQTRQVFVKGEVFLDVAKDKARAFVVNADNLNVEVYGTQFNVYSYPEDELAEVVLVEGSVGLYTESKDSAQPLEPGFKASFNKANHEITKTKVITNIYTSWMKGELVFRNMTFNNILKKLERKYDVVIKNNNTNISNEKFNASLGVNPSINEVLEELKLNYNLDYKIEQNIITIN</sequence>
<feature type="transmembrane region" description="Helical" evidence="1">
    <location>
        <begin position="74"/>
        <end position="92"/>
    </location>
</feature>
<dbReference type="Gene3D" id="2.60.120.1440">
    <property type="match status" value="1"/>
</dbReference>
<keyword evidence="1" id="KW-0812">Transmembrane</keyword>
<organism evidence="4 5">
    <name type="scientific">Seonamhaeicola marinus</name>
    <dbReference type="NCBI Taxonomy" id="1912246"/>
    <lineage>
        <taxon>Bacteria</taxon>
        <taxon>Pseudomonadati</taxon>
        <taxon>Bacteroidota</taxon>
        <taxon>Flavobacteriia</taxon>
        <taxon>Flavobacteriales</taxon>
        <taxon>Flavobacteriaceae</taxon>
    </lineage>
</organism>
<keyword evidence="5" id="KW-1185">Reference proteome</keyword>
<feature type="domain" description="FecR protein" evidence="2">
    <location>
        <begin position="163"/>
        <end position="254"/>
    </location>
</feature>
<dbReference type="AlphaFoldDB" id="A0A5D0HRN5"/>
<name>A0A5D0HRN5_9FLAO</name>
<dbReference type="Pfam" id="PF16344">
    <property type="entry name" value="FecR_C"/>
    <property type="match status" value="1"/>
</dbReference>
<comment type="caution">
    <text evidence="4">The sequence shown here is derived from an EMBL/GenBank/DDBJ whole genome shotgun (WGS) entry which is preliminary data.</text>
</comment>
<feature type="domain" description="Protein FecR C-terminal" evidence="3">
    <location>
        <begin position="299"/>
        <end position="368"/>
    </location>
</feature>
<accession>A0A5D0HRN5</accession>
<reference evidence="4 5" key="1">
    <citation type="submission" date="2019-08" db="EMBL/GenBank/DDBJ databases">
        <title>Seonamhaeicola sediminis sp. nov., isolated from marine sediment.</title>
        <authorList>
            <person name="Cao W.R."/>
        </authorList>
    </citation>
    <scope>NUCLEOTIDE SEQUENCE [LARGE SCALE GENOMIC DNA]</scope>
    <source>
        <strain evidence="4 5">B011</strain>
    </source>
</reference>
<dbReference type="PANTHER" id="PTHR30273">
    <property type="entry name" value="PERIPLASMIC SIGNAL SENSOR AND SIGMA FACTOR ACTIVATOR FECR-RELATED"/>
    <property type="match status" value="1"/>
</dbReference>
<dbReference type="InterPro" id="IPR012373">
    <property type="entry name" value="Ferrdict_sens_TM"/>
</dbReference>
<gene>
    <name evidence="4" type="ORF">FUA24_11650</name>
</gene>
<dbReference type="InterPro" id="IPR006860">
    <property type="entry name" value="FecR"/>
</dbReference>
<dbReference type="OrthoDB" id="704021at2"/>
<proteinExistence type="predicted"/>
<keyword evidence="1" id="KW-1133">Transmembrane helix</keyword>
<evidence type="ECO:0000313" key="4">
    <source>
        <dbReference type="EMBL" id="TYA73994.1"/>
    </source>
</evidence>
<dbReference type="EMBL" id="VSDQ01000679">
    <property type="protein sequence ID" value="TYA73994.1"/>
    <property type="molecule type" value="Genomic_DNA"/>
</dbReference>
<dbReference type="PANTHER" id="PTHR30273:SF2">
    <property type="entry name" value="PROTEIN FECR"/>
    <property type="match status" value="1"/>
</dbReference>
<dbReference type="GO" id="GO:0016989">
    <property type="term" value="F:sigma factor antagonist activity"/>
    <property type="evidence" value="ECO:0007669"/>
    <property type="project" value="TreeGrafter"/>
</dbReference>
<evidence type="ECO:0000259" key="2">
    <source>
        <dbReference type="Pfam" id="PF04773"/>
    </source>
</evidence>
<dbReference type="Proteomes" id="UP000323930">
    <property type="component" value="Unassembled WGS sequence"/>
</dbReference>
<protein>
    <submittedName>
        <fullName evidence="4">DUF4974 domain-containing protein</fullName>
    </submittedName>
</protein>